<comment type="similarity">
    <text evidence="2">Belongs to the VKOR family.</text>
</comment>
<keyword evidence="6" id="KW-0560">Oxidoreductase</keyword>
<feature type="domain" description="Vitamin K epoxide reductase" evidence="11">
    <location>
        <begin position="33"/>
        <end position="178"/>
    </location>
</feature>
<reference evidence="13" key="1">
    <citation type="journal article" date="2019" name="Int. J. Syst. Evol. Microbiol.">
        <title>The Global Catalogue of Microorganisms (GCM) 10K type strain sequencing project: providing services to taxonomists for standard genome sequencing and annotation.</title>
        <authorList>
            <consortium name="The Broad Institute Genomics Platform"/>
            <consortium name="The Broad Institute Genome Sequencing Center for Infectious Disease"/>
            <person name="Wu L."/>
            <person name="Ma J."/>
        </authorList>
    </citation>
    <scope>NUCLEOTIDE SEQUENCE [LARGE SCALE GENOMIC DNA]</scope>
    <source>
        <strain evidence="13">KCTC 33576</strain>
    </source>
</reference>
<proteinExistence type="inferred from homology"/>
<accession>A0ABW5XG67</accession>
<evidence type="ECO:0000256" key="8">
    <source>
        <dbReference type="ARBA" id="ARBA00023157"/>
    </source>
</evidence>
<feature type="transmembrane region" description="Helical" evidence="10">
    <location>
        <begin position="200"/>
        <end position="220"/>
    </location>
</feature>
<dbReference type="CDD" id="cd12922">
    <property type="entry name" value="VKOR_5"/>
    <property type="match status" value="1"/>
</dbReference>
<dbReference type="InterPro" id="IPR012932">
    <property type="entry name" value="VKOR"/>
</dbReference>
<dbReference type="Gene3D" id="1.20.1440.130">
    <property type="entry name" value="VKOR domain"/>
    <property type="match status" value="1"/>
</dbReference>
<name>A0ABW5XG67_9MICO</name>
<keyword evidence="9" id="KW-0676">Redox-active center</keyword>
<gene>
    <name evidence="12" type="ORF">ACFSYH_10300</name>
</gene>
<dbReference type="RefSeq" id="WP_377466888.1">
    <property type="nucleotide sequence ID" value="NZ_JBHUOP010000004.1"/>
</dbReference>
<feature type="transmembrane region" description="Helical" evidence="10">
    <location>
        <begin position="40"/>
        <end position="60"/>
    </location>
</feature>
<evidence type="ECO:0000256" key="9">
    <source>
        <dbReference type="ARBA" id="ARBA00023284"/>
    </source>
</evidence>
<feature type="transmembrane region" description="Helical" evidence="10">
    <location>
        <begin position="126"/>
        <end position="147"/>
    </location>
</feature>
<evidence type="ECO:0000256" key="4">
    <source>
        <dbReference type="ARBA" id="ARBA00022719"/>
    </source>
</evidence>
<dbReference type="SMART" id="SM00756">
    <property type="entry name" value="VKc"/>
    <property type="match status" value="1"/>
</dbReference>
<dbReference type="Proteomes" id="UP001597391">
    <property type="component" value="Unassembled WGS sequence"/>
</dbReference>
<dbReference type="InterPro" id="IPR041714">
    <property type="entry name" value="VKOR_Actinobacteria"/>
</dbReference>
<keyword evidence="13" id="KW-1185">Reference proteome</keyword>
<feature type="transmembrane region" description="Helical" evidence="10">
    <location>
        <begin position="153"/>
        <end position="179"/>
    </location>
</feature>
<dbReference type="EMBL" id="JBHUOP010000004">
    <property type="protein sequence ID" value="MFD2840960.1"/>
    <property type="molecule type" value="Genomic_DNA"/>
</dbReference>
<keyword evidence="7 10" id="KW-0472">Membrane</keyword>
<evidence type="ECO:0000256" key="7">
    <source>
        <dbReference type="ARBA" id="ARBA00023136"/>
    </source>
</evidence>
<evidence type="ECO:0000256" key="2">
    <source>
        <dbReference type="ARBA" id="ARBA00006214"/>
    </source>
</evidence>
<evidence type="ECO:0000313" key="12">
    <source>
        <dbReference type="EMBL" id="MFD2840960.1"/>
    </source>
</evidence>
<evidence type="ECO:0000256" key="6">
    <source>
        <dbReference type="ARBA" id="ARBA00023002"/>
    </source>
</evidence>
<sequence length="228" mass="25373">METKPETVTAEHDELDDLTDEELKELELALDAPRHSNARIFGAMLAGALVSLFAAFVLAVDALALAADPNTALSCNINAVLSCGTVALSWQAEAFGFPNVFLGLMFEPMVITMALIGISGVKLPRWLALVEQVIYLFATAFAVWLFYQSMFVIGAMCPWCLVITLATPLIFLTLLHYNIREDNIWRTGKARERARKFVRNHYDLYAFIGWIVLIIGMLVIKYGPQLIS</sequence>
<keyword evidence="4" id="KW-0874">Quinone</keyword>
<evidence type="ECO:0000256" key="5">
    <source>
        <dbReference type="ARBA" id="ARBA00022989"/>
    </source>
</evidence>
<evidence type="ECO:0000256" key="1">
    <source>
        <dbReference type="ARBA" id="ARBA00004141"/>
    </source>
</evidence>
<evidence type="ECO:0000256" key="10">
    <source>
        <dbReference type="SAM" id="Phobius"/>
    </source>
</evidence>
<evidence type="ECO:0000256" key="3">
    <source>
        <dbReference type="ARBA" id="ARBA00022692"/>
    </source>
</evidence>
<feature type="transmembrane region" description="Helical" evidence="10">
    <location>
        <begin position="100"/>
        <end position="119"/>
    </location>
</feature>
<protein>
    <submittedName>
        <fullName evidence="12">Vitamin K epoxide reductase family protein</fullName>
    </submittedName>
</protein>
<keyword evidence="3 10" id="KW-0812">Transmembrane</keyword>
<dbReference type="InterPro" id="IPR038354">
    <property type="entry name" value="VKOR_sf"/>
</dbReference>
<dbReference type="Pfam" id="PF07884">
    <property type="entry name" value="VKOR"/>
    <property type="match status" value="1"/>
</dbReference>
<comment type="caution">
    <text evidence="12">The sequence shown here is derived from an EMBL/GenBank/DDBJ whole genome shotgun (WGS) entry which is preliminary data.</text>
</comment>
<keyword evidence="5 10" id="KW-1133">Transmembrane helix</keyword>
<evidence type="ECO:0000259" key="11">
    <source>
        <dbReference type="SMART" id="SM00756"/>
    </source>
</evidence>
<organism evidence="12 13">
    <name type="scientific">Populibacterium corticicola</name>
    <dbReference type="NCBI Taxonomy" id="1812826"/>
    <lineage>
        <taxon>Bacteria</taxon>
        <taxon>Bacillati</taxon>
        <taxon>Actinomycetota</taxon>
        <taxon>Actinomycetes</taxon>
        <taxon>Micrococcales</taxon>
        <taxon>Jonesiaceae</taxon>
        <taxon>Populibacterium</taxon>
    </lineage>
</organism>
<comment type="subcellular location">
    <subcellularLocation>
        <location evidence="1">Membrane</location>
        <topology evidence="1">Multi-pass membrane protein</topology>
    </subcellularLocation>
</comment>
<evidence type="ECO:0000313" key="13">
    <source>
        <dbReference type="Proteomes" id="UP001597391"/>
    </source>
</evidence>
<keyword evidence="8" id="KW-1015">Disulfide bond</keyword>